<name>A0A9W8HYM0_9FUNG</name>
<evidence type="ECO:0000256" key="2">
    <source>
        <dbReference type="ARBA" id="ARBA00022692"/>
    </source>
</evidence>
<proteinExistence type="inferred from homology"/>
<dbReference type="Pfam" id="PF12821">
    <property type="entry name" value="ThrE_2"/>
    <property type="match status" value="1"/>
</dbReference>
<dbReference type="AlphaFoldDB" id="A0A9W8HYM0"/>
<feature type="compositionally biased region" description="Polar residues" evidence="6">
    <location>
        <begin position="26"/>
        <end position="40"/>
    </location>
</feature>
<comment type="caution">
    <text evidence="10">The sequence shown here is derived from an EMBL/GenBank/DDBJ whole genome shotgun (WGS) entry which is preliminary data.</text>
</comment>
<evidence type="ECO:0000313" key="11">
    <source>
        <dbReference type="Proteomes" id="UP001140094"/>
    </source>
</evidence>
<feature type="compositionally biased region" description="Basic and acidic residues" evidence="6">
    <location>
        <begin position="1"/>
        <end position="25"/>
    </location>
</feature>
<feature type="compositionally biased region" description="Basic and acidic residues" evidence="6">
    <location>
        <begin position="88"/>
        <end position="99"/>
    </location>
</feature>
<dbReference type="Pfam" id="PF06738">
    <property type="entry name" value="ThrE"/>
    <property type="match status" value="1"/>
</dbReference>
<organism evidence="10 11">
    <name type="scientific">Coemansia guatemalensis</name>
    <dbReference type="NCBI Taxonomy" id="2761395"/>
    <lineage>
        <taxon>Eukaryota</taxon>
        <taxon>Fungi</taxon>
        <taxon>Fungi incertae sedis</taxon>
        <taxon>Zoopagomycota</taxon>
        <taxon>Kickxellomycotina</taxon>
        <taxon>Kickxellomycetes</taxon>
        <taxon>Kickxellales</taxon>
        <taxon>Kickxellaceae</taxon>
        <taxon>Coemansia</taxon>
    </lineage>
</organism>
<reference evidence="10" key="1">
    <citation type="submission" date="2022-07" db="EMBL/GenBank/DDBJ databases">
        <title>Phylogenomic reconstructions and comparative analyses of Kickxellomycotina fungi.</title>
        <authorList>
            <person name="Reynolds N.K."/>
            <person name="Stajich J.E."/>
            <person name="Barry K."/>
            <person name="Grigoriev I.V."/>
            <person name="Crous P."/>
            <person name="Smith M.E."/>
        </authorList>
    </citation>
    <scope>NUCLEOTIDE SEQUENCE</scope>
    <source>
        <strain evidence="10">NRRL 1565</strain>
    </source>
</reference>
<feature type="compositionally biased region" description="Basic residues" evidence="6">
    <location>
        <begin position="579"/>
        <end position="588"/>
    </location>
</feature>
<feature type="transmembrane region" description="Helical" evidence="7">
    <location>
        <begin position="1031"/>
        <end position="1050"/>
    </location>
</feature>
<feature type="compositionally biased region" description="Low complexity" evidence="6">
    <location>
        <begin position="295"/>
        <end position="311"/>
    </location>
</feature>
<feature type="compositionally biased region" description="Basic and acidic residues" evidence="6">
    <location>
        <begin position="491"/>
        <end position="557"/>
    </location>
</feature>
<feature type="transmembrane region" description="Helical" evidence="7">
    <location>
        <begin position="1113"/>
        <end position="1135"/>
    </location>
</feature>
<feature type="compositionally biased region" description="Low complexity" evidence="6">
    <location>
        <begin position="603"/>
        <end position="621"/>
    </location>
</feature>
<comment type="subcellular location">
    <subcellularLocation>
        <location evidence="1">Membrane</location>
        <topology evidence="1">Multi-pass membrane protein</topology>
    </subcellularLocation>
</comment>
<evidence type="ECO:0000256" key="6">
    <source>
        <dbReference type="SAM" id="MobiDB-lite"/>
    </source>
</evidence>
<comment type="similarity">
    <text evidence="5">Belongs to the ThrE exporter (TC 2.A.79) family.</text>
</comment>
<evidence type="ECO:0000256" key="1">
    <source>
        <dbReference type="ARBA" id="ARBA00004141"/>
    </source>
</evidence>
<feature type="transmembrane region" description="Helical" evidence="7">
    <location>
        <begin position="892"/>
        <end position="909"/>
    </location>
</feature>
<dbReference type="EMBL" id="JANBUO010000034">
    <property type="protein sequence ID" value="KAJ2808626.1"/>
    <property type="molecule type" value="Genomic_DNA"/>
</dbReference>
<feature type="domain" description="Threonine/serine exporter-like N-terminal" evidence="8">
    <location>
        <begin position="761"/>
        <end position="997"/>
    </location>
</feature>
<dbReference type="PANTHER" id="PTHR31082:SF4">
    <property type="entry name" value="PHEROMONE-REGULATED MEMBRANE PROTEIN 10"/>
    <property type="match status" value="1"/>
</dbReference>
<feature type="compositionally biased region" description="Low complexity" evidence="6">
    <location>
        <begin position="327"/>
        <end position="345"/>
    </location>
</feature>
<feature type="compositionally biased region" description="Polar residues" evidence="6">
    <location>
        <begin position="148"/>
        <end position="159"/>
    </location>
</feature>
<feature type="transmembrane region" description="Helical" evidence="7">
    <location>
        <begin position="1081"/>
        <end position="1101"/>
    </location>
</feature>
<feature type="domain" description="Threonine/Serine exporter ThrE" evidence="9">
    <location>
        <begin position="1037"/>
        <end position="1161"/>
    </location>
</feature>
<dbReference type="GO" id="GO:0016020">
    <property type="term" value="C:membrane"/>
    <property type="evidence" value="ECO:0007669"/>
    <property type="project" value="UniProtKB-SubCell"/>
</dbReference>
<feature type="compositionally biased region" description="Pro residues" evidence="6">
    <location>
        <begin position="60"/>
        <end position="69"/>
    </location>
</feature>
<evidence type="ECO:0000256" key="3">
    <source>
        <dbReference type="ARBA" id="ARBA00022989"/>
    </source>
</evidence>
<feature type="transmembrane region" description="Helical" evidence="7">
    <location>
        <begin position="1141"/>
        <end position="1164"/>
    </location>
</feature>
<sequence>MAHEDKPDPDHMPAPHAEQPEEPHASSDSSTQAGERSNTASRSSSSPDNGLVMNMAGNGTPPPLPPPPLHTVDSISERRTQLVVSDPEAEKRGRPDRLRLAMPTIGERTAIQARVRSEQQPATAPEYNRPPMELPESGYFAARDGLSRANTSRPASPFNTDIFVPADDASEKSRGGDSANDSTKQKRRRRFGGRIPALRFASRDSVHTIHGCSEPDDEKEAHRRSSRLYTPIDGEAEHGQFGQQQQQPQQGQSGEDAGLGISGLSEQLPQGLRRRFTQARTNLMDIGRAFNPAAGEGSTSETESETGTSGSQDTEQRMERLLDKHAANSPDNPPSNNIAANNADITSTPDFYPVNPSAQNPGVIHVNMSGHETAKNIVDSILGTVGTSTGQYKGAHDGATGATPAELEAGLGKGKLPDGSVALGGHNTSQSTADMFARPAMQTGPFTYQQQQPTPMFPGIDMAGPLPVGLDRTPTGLRGVYSNLNKLQSRMMEHQQKREERMRELQRKEAKRREEERRREEKRKLEELRRDEKRQREESETHGEGEHHKWHPRERLERERAALSTVGSRIRDIPDKLAAKRKGIHSRSKSGTQTPLVLENADTPQNSASPPTAATSAGHTPPSEPKNSFVLHGFHSVPRPESVSTFLNTMSSSPQPRTHSAAITMPRTQPSTPRTSAYFPEQPKVSPGGPSAVHSENTSPPITPGWDEIMASSGMLTNGSIGGAPGSRISTASMDSTMVAFEAERQKILAQLVDIFNRQNFLLVASRALMAFGAPLHRLEANLIAIALNLDVQATFAVLPGIILITFGDEDTRSSETYVVRIVSGYDMYRLGRTNRTIRRVLKSRISIGQGVKNLERILATPPIYSWWMMIIDYVLISFFICPMFWNGSWQDAGMSGMLGFLVALLQLLAGRFNNYANLFEVSSAFLVSFIAALLQNHVCFATVSFAGIVMLLPGLALTTSIIEMASRNMISGTVRLIFALCRCFMLGYGISVGSMLGSRVLGLDSSVALLQGQVDASTQVGNCREGPNKFWWFLILPVLSVSFNVSISAHWRQMPFMLFSGCLAYTVSYFSSLSEALSPLSPAIASFAMGLFANILASFYNHRSAVEPILGGVQLLVPGSLGLKTVLTFITSSGTSSGSFLYNIFSTSLSIAVGLFLSGMVVFPNRKKRVGLMTF</sequence>
<dbReference type="GO" id="GO:0022857">
    <property type="term" value="F:transmembrane transporter activity"/>
    <property type="evidence" value="ECO:0007669"/>
    <property type="project" value="InterPro"/>
</dbReference>
<keyword evidence="3 7" id="KW-1133">Transmembrane helix</keyword>
<evidence type="ECO:0000259" key="9">
    <source>
        <dbReference type="Pfam" id="PF12821"/>
    </source>
</evidence>
<feature type="compositionally biased region" description="Basic and acidic residues" evidence="6">
    <location>
        <begin position="314"/>
        <end position="326"/>
    </location>
</feature>
<accession>A0A9W8HYM0</accession>
<feature type="transmembrane region" description="Helical" evidence="7">
    <location>
        <begin position="941"/>
        <end position="963"/>
    </location>
</feature>
<keyword evidence="2 7" id="KW-0812">Transmembrane</keyword>
<dbReference type="PANTHER" id="PTHR31082">
    <property type="entry name" value="PHEROMONE-REGULATED MEMBRANE PROTEIN 10"/>
    <property type="match status" value="1"/>
</dbReference>
<feature type="region of interest" description="Disordered" evidence="6">
    <location>
        <begin position="490"/>
        <end position="557"/>
    </location>
</feature>
<feature type="transmembrane region" description="Helical" evidence="7">
    <location>
        <begin position="865"/>
        <end position="886"/>
    </location>
</feature>
<evidence type="ECO:0000313" key="10">
    <source>
        <dbReference type="EMBL" id="KAJ2808626.1"/>
    </source>
</evidence>
<gene>
    <name evidence="10" type="primary">PRM10_1</name>
    <name evidence="10" type="ORF">H4R20_000760</name>
</gene>
<feature type="region of interest" description="Disordered" evidence="6">
    <location>
        <begin position="1"/>
        <end position="269"/>
    </location>
</feature>
<evidence type="ECO:0000259" key="8">
    <source>
        <dbReference type="Pfam" id="PF06738"/>
    </source>
</evidence>
<dbReference type="InterPro" id="IPR024528">
    <property type="entry name" value="ThrE_2"/>
</dbReference>
<feature type="region of interest" description="Disordered" evidence="6">
    <location>
        <begin position="289"/>
        <end position="356"/>
    </location>
</feature>
<dbReference type="InterPro" id="IPR010619">
    <property type="entry name" value="ThrE-like_N"/>
</dbReference>
<protein>
    <submittedName>
        <fullName evidence="10">Pheromone-regulated protein prm10</fullName>
    </submittedName>
</protein>
<dbReference type="InterPro" id="IPR051361">
    <property type="entry name" value="ThrE/Ser_Exporter"/>
</dbReference>
<keyword evidence="4 7" id="KW-0472">Membrane</keyword>
<dbReference type="OrthoDB" id="413008at2759"/>
<evidence type="ECO:0000256" key="4">
    <source>
        <dbReference type="ARBA" id="ARBA00023136"/>
    </source>
</evidence>
<evidence type="ECO:0000256" key="5">
    <source>
        <dbReference type="ARBA" id="ARBA00034125"/>
    </source>
</evidence>
<feature type="transmembrane region" description="Helical" evidence="7">
    <location>
        <begin position="975"/>
        <end position="997"/>
    </location>
</feature>
<feature type="region of interest" description="Disordered" evidence="6">
    <location>
        <begin position="577"/>
        <end position="634"/>
    </location>
</feature>
<dbReference type="Proteomes" id="UP001140094">
    <property type="component" value="Unassembled WGS sequence"/>
</dbReference>
<keyword evidence="11" id="KW-1185">Reference proteome</keyword>
<evidence type="ECO:0000256" key="7">
    <source>
        <dbReference type="SAM" id="Phobius"/>
    </source>
</evidence>
<feature type="compositionally biased region" description="Low complexity" evidence="6">
    <location>
        <begin position="239"/>
        <end position="254"/>
    </location>
</feature>
<feature type="transmembrane region" description="Helical" evidence="7">
    <location>
        <begin position="1057"/>
        <end position="1075"/>
    </location>
</feature>